<evidence type="ECO:0000256" key="1">
    <source>
        <dbReference type="SAM" id="MobiDB-lite"/>
    </source>
</evidence>
<dbReference type="Proteomes" id="UP000648187">
    <property type="component" value="Unassembled WGS sequence"/>
</dbReference>
<proteinExistence type="predicted"/>
<dbReference type="EMBL" id="JACKWZ010000406">
    <property type="protein sequence ID" value="KAF9408114.1"/>
    <property type="molecule type" value="Genomic_DNA"/>
</dbReference>
<evidence type="ECO:0008006" key="4">
    <source>
        <dbReference type="Google" id="ProtNLM"/>
    </source>
</evidence>
<comment type="caution">
    <text evidence="2">The sequence shown here is derived from an EMBL/GenBank/DDBJ whole genome shotgun (WGS) entry which is preliminary data.</text>
</comment>
<organism evidence="2 3">
    <name type="scientific">Spodoptera exigua</name>
    <name type="common">Beet armyworm</name>
    <name type="synonym">Noctua fulgens</name>
    <dbReference type="NCBI Taxonomy" id="7107"/>
    <lineage>
        <taxon>Eukaryota</taxon>
        <taxon>Metazoa</taxon>
        <taxon>Ecdysozoa</taxon>
        <taxon>Arthropoda</taxon>
        <taxon>Hexapoda</taxon>
        <taxon>Insecta</taxon>
        <taxon>Pterygota</taxon>
        <taxon>Neoptera</taxon>
        <taxon>Endopterygota</taxon>
        <taxon>Lepidoptera</taxon>
        <taxon>Glossata</taxon>
        <taxon>Ditrysia</taxon>
        <taxon>Noctuoidea</taxon>
        <taxon>Noctuidae</taxon>
        <taxon>Amphipyrinae</taxon>
        <taxon>Spodoptera</taxon>
    </lineage>
</organism>
<feature type="compositionally biased region" description="Basic and acidic residues" evidence="1">
    <location>
        <begin position="9"/>
        <end position="22"/>
    </location>
</feature>
<dbReference type="AlphaFoldDB" id="A0A835L116"/>
<protein>
    <recommendedName>
        <fullName evidence="4">BESS domain-containing protein</fullName>
    </recommendedName>
</protein>
<keyword evidence="3" id="KW-1185">Reference proteome</keyword>
<gene>
    <name evidence="2" type="ORF">HW555_012088</name>
</gene>
<evidence type="ECO:0000313" key="2">
    <source>
        <dbReference type="EMBL" id="KAF9408114.1"/>
    </source>
</evidence>
<evidence type="ECO:0000313" key="3">
    <source>
        <dbReference type="Proteomes" id="UP000648187"/>
    </source>
</evidence>
<accession>A0A835L116</accession>
<sequence>MSFLQKVAEPNRTHDSVKKRPTDTCPEASAANTTDINSELLLPSTSKKPKTLDDKMSQFLDSRLQSDRSNEHPMLSFFKGVLPSVTSFDDSETLEFQSGVLSLIQNIKKQRESRLYSSNYGWHSQSRDHVQQSVYSSQNQNVHPPLNQNNIFPSSGYGYSTRQLVEPASPTLSLHSSLKLEHLNPNSKQRMKVKLAAQTLGLVAVSP</sequence>
<name>A0A835L116_SPOEX</name>
<reference evidence="2" key="1">
    <citation type="submission" date="2020-08" db="EMBL/GenBank/DDBJ databases">
        <title>Spodoptera exigua strain:BAW_Kor-Di-RS1 Genome sequencing and assembly.</title>
        <authorList>
            <person name="Kim J."/>
            <person name="Nam H.Y."/>
            <person name="Kwon M."/>
            <person name="Choi J.H."/>
            <person name="Cho S.R."/>
            <person name="Kim G.-H."/>
        </authorList>
    </citation>
    <scope>NUCLEOTIDE SEQUENCE</scope>
    <source>
        <strain evidence="2">BAW_Kor-Di-RS1</strain>
        <tissue evidence="2">Whole-body</tissue>
    </source>
</reference>
<feature type="region of interest" description="Disordered" evidence="1">
    <location>
        <begin position="1"/>
        <end position="52"/>
    </location>
</feature>